<feature type="region of interest" description="Disordered" evidence="7">
    <location>
        <begin position="477"/>
        <end position="530"/>
    </location>
</feature>
<evidence type="ECO:0000313" key="10">
    <source>
        <dbReference type="Proteomes" id="UP000001514"/>
    </source>
</evidence>
<feature type="domain" description="Zinc-finger" evidence="8">
    <location>
        <begin position="65"/>
        <end position="168"/>
    </location>
</feature>
<keyword evidence="10" id="KW-1185">Reference proteome</keyword>
<evidence type="ECO:0000256" key="3">
    <source>
        <dbReference type="ARBA" id="ARBA00022833"/>
    </source>
</evidence>
<dbReference type="GO" id="GO:0008270">
    <property type="term" value="F:zinc ion binding"/>
    <property type="evidence" value="ECO:0007669"/>
    <property type="project" value="UniProtKB-KW"/>
</dbReference>
<dbReference type="OrthoDB" id="298344at2759"/>
<feature type="compositionally biased region" description="Basic and acidic residues" evidence="7">
    <location>
        <begin position="400"/>
        <end position="409"/>
    </location>
</feature>
<gene>
    <name evidence="9" type="ORF">SELMODRAFT_421846</name>
</gene>
<keyword evidence="3" id="KW-0862">Zinc</keyword>
<name>D8SGJ4_SELML</name>
<evidence type="ECO:0000256" key="4">
    <source>
        <dbReference type="ARBA" id="ARBA00023015"/>
    </source>
</evidence>
<keyword evidence="4" id="KW-0805">Transcription regulation</keyword>
<feature type="compositionally biased region" description="Basic and acidic residues" evidence="7">
    <location>
        <begin position="349"/>
        <end position="386"/>
    </location>
</feature>
<comment type="subcellular location">
    <subcellularLocation>
        <location evidence="1">Nucleus</location>
    </subcellularLocation>
</comment>
<dbReference type="GO" id="GO:0005634">
    <property type="term" value="C:nucleus"/>
    <property type="evidence" value="ECO:0000318"/>
    <property type="project" value="GO_Central"/>
</dbReference>
<dbReference type="SUPFAM" id="SSF57903">
    <property type="entry name" value="FYVE/PHD zinc finger"/>
    <property type="match status" value="1"/>
</dbReference>
<feature type="region of interest" description="Disordered" evidence="7">
    <location>
        <begin position="680"/>
        <end position="710"/>
    </location>
</feature>
<feature type="compositionally biased region" description="Acidic residues" evidence="7">
    <location>
        <begin position="490"/>
        <end position="502"/>
    </location>
</feature>
<protein>
    <recommendedName>
        <fullName evidence="8">Zinc-finger domain-containing protein</fullName>
    </recommendedName>
</protein>
<feature type="compositionally biased region" description="Basic and acidic residues" evidence="7">
    <location>
        <begin position="697"/>
        <end position="710"/>
    </location>
</feature>
<feature type="compositionally biased region" description="Basic and acidic residues" evidence="7">
    <location>
        <begin position="431"/>
        <end position="442"/>
    </location>
</feature>
<evidence type="ECO:0000256" key="2">
    <source>
        <dbReference type="ARBA" id="ARBA00022771"/>
    </source>
</evidence>
<evidence type="ECO:0000313" key="9">
    <source>
        <dbReference type="EMBL" id="EFJ16208.1"/>
    </source>
</evidence>
<dbReference type="InterPro" id="IPR018866">
    <property type="entry name" value="Znf-4CXXC_R1"/>
</dbReference>
<accession>D8SGJ4</accession>
<feature type="region of interest" description="Disordered" evidence="7">
    <location>
        <begin position="309"/>
        <end position="452"/>
    </location>
</feature>
<dbReference type="EMBL" id="GL377619">
    <property type="protein sequence ID" value="EFJ16208.1"/>
    <property type="molecule type" value="Genomic_DNA"/>
</dbReference>
<dbReference type="Gramene" id="EFJ16208">
    <property type="protein sequence ID" value="EFJ16208"/>
    <property type="gene ID" value="SELMODRAFT_421846"/>
</dbReference>
<feature type="compositionally biased region" description="Low complexity" evidence="7">
    <location>
        <begin position="338"/>
        <end position="348"/>
    </location>
</feature>
<dbReference type="PANTHER" id="PTHR34194:SF2">
    <property type="entry name" value="F14J8.16 PROTEIN"/>
    <property type="match status" value="1"/>
</dbReference>
<evidence type="ECO:0000259" key="8">
    <source>
        <dbReference type="Pfam" id="PF10497"/>
    </source>
</evidence>
<keyword evidence="2" id="KW-0479">Metal-binding</keyword>
<sequence>MAVSDNSSSDEDDEPFVSIGRATSSSSSGSDSSSSGGSVVCSGRTNSKIKRSSDAGRRIQHGRLYDSTNGITCHWCRQKTVEDKVCCSRCPISFCGSCLANRHGEILDEQMEEGVRWVCPKCRGGCGPGCVDSCCNCGPCRKAQGLAPTGVLKHGAAKSGFNNAHDYLIHLETGESVREIAQRKLGRDWIKPGSTVRYDTEPIFRRRIIRTLDDEECTPKKRRTCEAEERTPPSSMRGALRGAQLRRYLSQLASDKAADKAIAEEDEEASGRDVASLGSRVKLRLFQSRVKGEKMDHVGTSSIAAAAPAIKTEKPADEEQGKVFSRQKQVKMEKDGEASAPASQSHQQAGERFREIFSEAKQTKEREEKDEVNVGARVKAEKEDSPRTGSEQRATVAIVKNEEGGDKKTIRAGISSEEGRVSRGETPSDTQDERGIEHDSGSRENTPAPWSRARNLERAREHAQVFHRACRRNTRNRSNYSHLVDSAASESEEEEELEPDSDESSRRTQSSSLTEQQDSDSDNGTKDEGFVLGRDAGLLYRQQLEKELEKPFDSQQLESMLKQASCRKPVLRHRDTRRGSMPIATTVTAPSYLDYHPDLAEKVEVAEDEEKLRLLRGFFFWLMKTCDPGAFKPWVTLSDQEKGSDDCYFDDPDCEITAVVVPLDEQREAKNLLRQRKTSIAPALSDENEETPTGHAKVKEEKLSDEGGAKEKIAGGIGVKVKEEKLTE</sequence>
<organism evidence="10">
    <name type="scientific">Selaginella moellendorffii</name>
    <name type="common">Spikemoss</name>
    <dbReference type="NCBI Taxonomy" id="88036"/>
    <lineage>
        <taxon>Eukaryota</taxon>
        <taxon>Viridiplantae</taxon>
        <taxon>Streptophyta</taxon>
        <taxon>Embryophyta</taxon>
        <taxon>Tracheophyta</taxon>
        <taxon>Lycopodiopsida</taxon>
        <taxon>Selaginellales</taxon>
        <taxon>Selaginellaceae</taxon>
        <taxon>Selaginella</taxon>
    </lineage>
</organism>
<feature type="region of interest" description="Disordered" evidence="7">
    <location>
        <begin position="1"/>
        <end position="55"/>
    </location>
</feature>
<dbReference type="InParanoid" id="D8SGJ4"/>
<dbReference type="eggNOG" id="ENOG502QU1W">
    <property type="taxonomic scope" value="Eukaryota"/>
</dbReference>
<dbReference type="Pfam" id="PF10497">
    <property type="entry name" value="zf-4CXXC_R1"/>
    <property type="match status" value="1"/>
</dbReference>
<feature type="compositionally biased region" description="Basic and acidic residues" evidence="7">
    <location>
        <begin position="311"/>
        <end position="321"/>
    </location>
</feature>
<dbReference type="PANTHER" id="PTHR34194">
    <property type="entry name" value="F14J8.16 PROTEIN"/>
    <property type="match status" value="1"/>
</dbReference>
<dbReference type="AlphaFoldDB" id="D8SGJ4"/>
<evidence type="ECO:0000256" key="5">
    <source>
        <dbReference type="ARBA" id="ARBA00023163"/>
    </source>
</evidence>
<feature type="compositionally biased region" description="Low complexity" evidence="7">
    <location>
        <begin position="507"/>
        <end position="516"/>
    </location>
</feature>
<feature type="compositionally biased region" description="Low complexity" evidence="7">
    <location>
        <begin position="24"/>
        <end position="43"/>
    </location>
</feature>
<evidence type="ECO:0000256" key="1">
    <source>
        <dbReference type="ARBA" id="ARBA00004123"/>
    </source>
</evidence>
<reference evidence="9 10" key="1">
    <citation type="journal article" date="2011" name="Science">
        <title>The Selaginella genome identifies genetic changes associated with the evolution of vascular plants.</title>
        <authorList>
            <person name="Banks J.A."/>
            <person name="Nishiyama T."/>
            <person name="Hasebe M."/>
            <person name="Bowman J.L."/>
            <person name="Gribskov M."/>
            <person name="dePamphilis C."/>
            <person name="Albert V.A."/>
            <person name="Aono N."/>
            <person name="Aoyama T."/>
            <person name="Ambrose B.A."/>
            <person name="Ashton N.W."/>
            <person name="Axtell M.J."/>
            <person name="Barker E."/>
            <person name="Barker M.S."/>
            <person name="Bennetzen J.L."/>
            <person name="Bonawitz N.D."/>
            <person name="Chapple C."/>
            <person name="Cheng C."/>
            <person name="Correa L.G."/>
            <person name="Dacre M."/>
            <person name="DeBarry J."/>
            <person name="Dreyer I."/>
            <person name="Elias M."/>
            <person name="Engstrom E.M."/>
            <person name="Estelle M."/>
            <person name="Feng L."/>
            <person name="Finet C."/>
            <person name="Floyd S.K."/>
            <person name="Frommer W.B."/>
            <person name="Fujita T."/>
            <person name="Gramzow L."/>
            <person name="Gutensohn M."/>
            <person name="Harholt J."/>
            <person name="Hattori M."/>
            <person name="Heyl A."/>
            <person name="Hirai T."/>
            <person name="Hiwatashi Y."/>
            <person name="Ishikawa M."/>
            <person name="Iwata M."/>
            <person name="Karol K.G."/>
            <person name="Koehler B."/>
            <person name="Kolukisaoglu U."/>
            <person name="Kubo M."/>
            <person name="Kurata T."/>
            <person name="Lalonde S."/>
            <person name="Li K."/>
            <person name="Li Y."/>
            <person name="Litt A."/>
            <person name="Lyons E."/>
            <person name="Manning G."/>
            <person name="Maruyama T."/>
            <person name="Michael T.P."/>
            <person name="Mikami K."/>
            <person name="Miyazaki S."/>
            <person name="Morinaga S."/>
            <person name="Murata T."/>
            <person name="Mueller-Roeber B."/>
            <person name="Nelson D.R."/>
            <person name="Obara M."/>
            <person name="Oguri Y."/>
            <person name="Olmstead R.G."/>
            <person name="Onodera N."/>
            <person name="Petersen B.L."/>
            <person name="Pils B."/>
            <person name="Prigge M."/>
            <person name="Rensing S.A."/>
            <person name="Riano-Pachon D.M."/>
            <person name="Roberts A.W."/>
            <person name="Sato Y."/>
            <person name="Scheller H.V."/>
            <person name="Schulz B."/>
            <person name="Schulz C."/>
            <person name="Shakirov E.V."/>
            <person name="Shibagaki N."/>
            <person name="Shinohara N."/>
            <person name="Shippen D.E."/>
            <person name="Soerensen I."/>
            <person name="Sotooka R."/>
            <person name="Sugimoto N."/>
            <person name="Sugita M."/>
            <person name="Sumikawa N."/>
            <person name="Tanurdzic M."/>
            <person name="Theissen G."/>
            <person name="Ulvskov P."/>
            <person name="Wakazuki S."/>
            <person name="Weng J.K."/>
            <person name="Willats W.W."/>
            <person name="Wipf D."/>
            <person name="Wolf P.G."/>
            <person name="Yang L."/>
            <person name="Zimmer A.D."/>
            <person name="Zhu Q."/>
            <person name="Mitros T."/>
            <person name="Hellsten U."/>
            <person name="Loque D."/>
            <person name="Otillar R."/>
            <person name="Salamov A."/>
            <person name="Schmutz J."/>
            <person name="Shapiro H."/>
            <person name="Lindquist E."/>
            <person name="Lucas S."/>
            <person name="Rokhsar D."/>
            <person name="Grigoriev I.V."/>
        </authorList>
    </citation>
    <scope>NUCLEOTIDE SEQUENCE [LARGE SCALE GENOMIC DNA]</scope>
</reference>
<proteinExistence type="predicted"/>
<keyword evidence="2" id="KW-0863">Zinc-finger</keyword>
<evidence type="ECO:0000256" key="6">
    <source>
        <dbReference type="ARBA" id="ARBA00023242"/>
    </source>
</evidence>
<dbReference type="InterPro" id="IPR011011">
    <property type="entry name" value="Znf_FYVE_PHD"/>
</dbReference>
<dbReference type="KEGG" id="smo:SELMODRAFT_421846"/>
<evidence type="ECO:0000256" key="7">
    <source>
        <dbReference type="SAM" id="MobiDB-lite"/>
    </source>
</evidence>
<keyword evidence="5" id="KW-0804">Transcription</keyword>
<dbReference type="HOGENOM" id="CLU_381487_0_0_1"/>
<dbReference type="Proteomes" id="UP000001514">
    <property type="component" value="Unassembled WGS sequence"/>
</dbReference>
<feature type="region of interest" description="Disordered" evidence="7">
    <location>
        <begin position="222"/>
        <end position="241"/>
    </location>
</feature>
<keyword evidence="6" id="KW-0539">Nucleus</keyword>
<dbReference type="STRING" id="88036.D8SGJ4"/>